<dbReference type="EMBL" id="JAQIIO010000001">
    <property type="protein sequence ID" value="MDA5092472.1"/>
    <property type="molecule type" value="Genomic_DNA"/>
</dbReference>
<gene>
    <name evidence="1" type="ORF">O2N63_00010</name>
</gene>
<evidence type="ECO:0000313" key="2">
    <source>
        <dbReference type="Proteomes" id="UP001528040"/>
    </source>
</evidence>
<comment type="caution">
    <text evidence="1">The sequence shown here is derived from an EMBL/GenBank/DDBJ whole genome shotgun (WGS) entry which is preliminary data.</text>
</comment>
<sequence>MTKRPYPAWQHRHEAVLLWMLQNPAGKRYECARATGYSRWQISRIVNSPEFKRRYQEVLDWRLEQVALRMFDGRGSDRSGEQK</sequence>
<evidence type="ECO:0008006" key="3">
    <source>
        <dbReference type="Google" id="ProtNLM"/>
    </source>
</evidence>
<name>A0ABT4VW38_9RHOB</name>
<dbReference type="RefSeq" id="WP_271051938.1">
    <property type="nucleotide sequence ID" value="NZ_JAQIIO010000001.1"/>
</dbReference>
<dbReference type="Proteomes" id="UP001528040">
    <property type="component" value="Unassembled WGS sequence"/>
</dbReference>
<proteinExistence type="predicted"/>
<protein>
    <recommendedName>
        <fullName evidence="3">XRE family transcriptional regulator</fullName>
    </recommendedName>
</protein>
<reference evidence="1 2" key="1">
    <citation type="submission" date="2023-01" db="EMBL/GenBank/DDBJ databases">
        <authorList>
            <person name="Yoon J.-W."/>
        </authorList>
    </citation>
    <scope>NUCLEOTIDE SEQUENCE [LARGE SCALE GENOMIC DNA]</scope>
    <source>
        <strain evidence="1 2">KMU-50</strain>
    </source>
</reference>
<evidence type="ECO:0000313" key="1">
    <source>
        <dbReference type="EMBL" id="MDA5092472.1"/>
    </source>
</evidence>
<organism evidence="1 2">
    <name type="scientific">Aliiroseovarius salicola</name>
    <dbReference type="NCBI Taxonomy" id="3009082"/>
    <lineage>
        <taxon>Bacteria</taxon>
        <taxon>Pseudomonadati</taxon>
        <taxon>Pseudomonadota</taxon>
        <taxon>Alphaproteobacteria</taxon>
        <taxon>Rhodobacterales</taxon>
        <taxon>Paracoccaceae</taxon>
        <taxon>Aliiroseovarius</taxon>
    </lineage>
</organism>
<keyword evidence="2" id="KW-1185">Reference proteome</keyword>
<accession>A0ABT4VW38</accession>